<feature type="compositionally biased region" description="Polar residues" evidence="1">
    <location>
        <begin position="1"/>
        <end position="17"/>
    </location>
</feature>
<dbReference type="Pfam" id="PF01408">
    <property type="entry name" value="GFO_IDH_MocA"/>
    <property type="match status" value="1"/>
</dbReference>
<evidence type="ECO:0000313" key="5">
    <source>
        <dbReference type="Proteomes" id="UP000265845"/>
    </source>
</evidence>
<feature type="domain" description="Gfo/Idh/MocA-like oxidoreductase N-terminal" evidence="2">
    <location>
        <begin position="82"/>
        <end position="158"/>
    </location>
</feature>
<reference evidence="4 5" key="1">
    <citation type="submission" date="2018-08" db="EMBL/GenBank/DDBJ databases">
        <title>Henriciella mobilis sp. nov., isolated from seawater.</title>
        <authorList>
            <person name="Cheng H."/>
            <person name="Wu Y.-H."/>
            <person name="Xu X.-W."/>
            <person name="Guo L.-L."/>
        </authorList>
    </citation>
    <scope>NUCLEOTIDE SEQUENCE [LARGE SCALE GENOMIC DNA]</scope>
    <source>
        <strain evidence="4 5">CCUG67844</strain>
    </source>
</reference>
<dbReference type="SUPFAM" id="SSF55347">
    <property type="entry name" value="Glyceraldehyde-3-phosphate dehydrogenase-like, C-terminal domain"/>
    <property type="match status" value="1"/>
</dbReference>
<dbReference type="InterPro" id="IPR051450">
    <property type="entry name" value="Gfo/Idh/MocA_Oxidoreductases"/>
</dbReference>
<accession>A0A399RKD9</accession>
<dbReference type="InterPro" id="IPR036291">
    <property type="entry name" value="NAD(P)-bd_dom_sf"/>
</dbReference>
<comment type="caution">
    <text evidence="4">The sequence shown here is derived from an EMBL/GenBank/DDBJ whole genome shotgun (WGS) entry which is preliminary data.</text>
</comment>
<feature type="domain" description="GFO/IDH/MocA-like oxidoreductase" evidence="3">
    <location>
        <begin position="169"/>
        <end position="277"/>
    </location>
</feature>
<dbReference type="EMBL" id="QWGA01000003">
    <property type="protein sequence ID" value="RIJ32150.1"/>
    <property type="molecule type" value="Genomic_DNA"/>
</dbReference>
<dbReference type="Pfam" id="PF22725">
    <property type="entry name" value="GFO_IDH_MocA_C3"/>
    <property type="match status" value="1"/>
</dbReference>
<evidence type="ECO:0000313" key="4">
    <source>
        <dbReference type="EMBL" id="RIJ32150.1"/>
    </source>
</evidence>
<dbReference type="AlphaFoldDB" id="A0A399RKD9"/>
<dbReference type="OrthoDB" id="9792935at2"/>
<dbReference type="InterPro" id="IPR055170">
    <property type="entry name" value="GFO_IDH_MocA-like_dom"/>
</dbReference>
<dbReference type="Gene3D" id="3.30.360.10">
    <property type="entry name" value="Dihydrodipicolinate Reductase, domain 2"/>
    <property type="match status" value="1"/>
</dbReference>
<name>A0A399RKD9_9PROT</name>
<gene>
    <name evidence="4" type="ORF">D1222_07965</name>
</gene>
<dbReference type="GO" id="GO:0000166">
    <property type="term" value="F:nucleotide binding"/>
    <property type="evidence" value="ECO:0007669"/>
    <property type="project" value="InterPro"/>
</dbReference>
<organism evidence="4 5">
    <name type="scientific">Henriciella algicola</name>
    <dbReference type="NCBI Taxonomy" id="1608422"/>
    <lineage>
        <taxon>Bacteria</taxon>
        <taxon>Pseudomonadati</taxon>
        <taxon>Pseudomonadota</taxon>
        <taxon>Alphaproteobacteria</taxon>
        <taxon>Hyphomonadales</taxon>
        <taxon>Hyphomonadaceae</taxon>
        <taxon>Henriciella</taxon>
    </lineage>
</organism>
<dbReference type="SUPFAM" id="SSF51735">
    <property type="entry name" value="NAD(P)-binding Rossmann-fold domains"/>
    <property type="match status" value="1"/>
</dbReference>
<dbReference type="InterPro" id="IPR000683">
    <property type="entry name" value="Gfo/Idh/MocA-like_OxRdtase_N"/>
</dbReference>
<dbReference type="Gene3D" id="3.40.50.720">
    <property type="entry name" value="NAD(P)-binding Rossmann-like Domain"/>
    <property type="match status" value="1"/>
</dbReference>
<protein>
    <submittedName>
        <fullName evidence="4">Gfo/Idh/MocA family oxidoreductase</fullName>
    </submittedName>
</protein>
<evidence type="ECO:0000256" key="1">
    <source>
        <dbReference type="SAM" id="MobiDB-lite"/>
    </source>
</evidence>
<proteinExistence type="predicted"/>
<evidence type="ECO:0000259" key="3">
    <source>
        <dbReference type="Pfam" id="PF22725"/>
    </source>
</evidence>
<dbReference type="PANTHER" id="PTHR43377">
    <property type="entry name" value="BILIVERDIN REDUCTASE A"/>
    <property type="match status" value="1"/>
</dbReference>
<evidence type="ECO:0000259" key="2">
    <source>
        <dbReference type="Pfam" id="PF01408"/>
    </source>
</evidence>
<sequence>MASSISMTPATSPSATGISAPEPHTESCRTPADWLPEKPVSAGPESPLMKALRFAILGKSPLAVERLKAVEASENARIVRSFSAAQVARFADADWSGLLNRKQVDALILALPAEQAADAARRALLAGIHVLSELPGGLTVEDIINLREAETKSSAILKFGCSLRYHGSVRAAEDLVRTQPYGELLTARAVYGHAGYPGPDAEKHGVLLGHGIHMLDLLHVFFGPFESVKAMCPEGRGGNANLFAMLKSGDGAIAQLHASATSWRQTFRIELGYERGYVWLDGHLPGLEDYGPEMLIHAQLLQDETGRTVPNPDETVTEYERVEFAEQELAEFIEAVFGKAPLRHGTSRHAFDAMNIAQRICAATETWA</sequence>
<dbReference type="PANTHER" id="PTHR43377:SF1">
    <property type="entry name" value="BILIVERDIN REDUCTASE A"/>
    <property type="match status" value="1"/>
</dbReference>
<feature type="region of interest" description="Disordered" evidence="1">
    <location>
        <begin position="1"/>
        <end position="43"/>
    </location>
</feature>
<keyword evidence="5" id="KW-1185">Reference proteome</keyword>
<dbReference type="Proteomes" id="UP000265845">
    <property type="component" value="Unassembled WGS sequence"/>
</dbReference>